<dbReference type="GO" id="GO:0051014">
    <property type="term" value="P:actin filament severing"/>
    <property type="evidence" value="ECO:0007669"/>
    <property type="project" value="TreeGrafter"/>
</dbReference>
<keyword evidence="1" id="KW-0677">Repeat</keyword>
<protein>
    <recommendedName>
        <fullName evidence="2">Gelsolin-like domain-containing protein</fullName>
    </recommendedName>
</protein>
<feature type="domain" description="Gelsolin-like" evidence="2">
    <location>
        <begin position="120"/>
        <end position="182"/>
    </location>
</feature>
<evidence type="ECO:0000313" key="3">
    <source>
        <dbReference type="EMBL" id="KAK7303908.1"/>
    </source>
</evidence>
<dbReference type="SUPFAM" id="SSF55753">
    <property type="entry name" value="Actin depolymerizing proteins"/>
    <property type="match status" value="2"/>
</dbReference>
<comment type="caution">
    <text evidence="3">The sequence shown here is derived from an EMBL/GenBank/DDBJ whole genome shotgun (WGS) entry which is preliminary data.</text>
</comment>
<evidence type="ECO:0000256" key="1">
    <source>
        <dbReference type="ARBA" id="ARBA00022737"/>
    </source>
</evidence>
<dbReference type="PANTHER" id="PTHR11977:SF51">
    <property type="entry name" value="PROTEIN FLIGHTLESS-1 HOMOLOG"/>
    <property type="match status" value="1"/>
</dbReference>
<evidence type="ECO:0000259" key="2">
    <source>
        <dbReference type="Pfam" id="PF00626"/>
    </source>
</evidence>
<dbReference type="GO" id="GO:0051015">
    <property type="term" value="F:actin filament binding"/>
    <property type="evidence" value="ECO:0007669"/>
    <property type="project" value="InterPro"/>
</dbReference>
<dbReference type="InterPro" id="IPR007122">
    <property type="entry name" value="Villin/Gelsolin"/>
</dbReference>
<name>A0AAN9JRL9_CLITE</name>
<accession>A0AAN9JRL9</accession>
<dbReference type="InterPro" id="IPR029006">
    <property type="entry name" value="ADF-H/Gelsolin-like_dom_sf"/>
</dbReference>
<dbReference type="Gene3D" id="3.40.20.10">
    <property type="entry name" value="Severin"/>
    <property type="match status" value="2"/>
</dbReference>
<gene>
    <name evidence="3" type="ORF">RJT34_14826</name>
</gene>
<dbReference type="Pfam" id="PF00626">
    <property type="entry name" value="Gelsolin"/>
    <property type="match status" value="1"/>
</dbReference>
<proteinExistence type="predicted"/>
<dbReference type="SMART" id="SM00262">
    <property type="entry name" value="GEL"/>
    <property type="match status" value="1"/>
</dbReference>
<evidence type="ECO:0000313" key="4">
    <source>
        <dbReference type="Proteomes" id="UP001359559"/>
    </source>
</evidence>
<dbReference type="PANTHER" id="PTHR11977">
    <property type="entry name" value="VILLIN"/>
    <property type="match status" value="1"/>
</dbReference>
<keyword evidence="4" id="KW-1185">Reference proteome</keyword>
<organism evidence="3 4">
    <name type="scientific">Clitoria ternatea</name>
    <name type="common">Butterfly pea</name>
    <dbReference type="NCBI Taxonomy" id="43366"/>
    <lineage>
        <taxon>Eukaryota</taxon>
        <taxon>Viridiplantae</taxon>
        <taxon>Streptophyta</taxon>
        <taxon>Embryophyta</taxon>
        <taxon>Tracheophyta</taxon>
        <taxon>Spermatophyta</taxon>
        <taxon>Magnoliopsida</taxon>
        <taxon>eudicotyledons</taxon>
        <taxon>Gunneridae</taxon>
        <taxon>Pentapetalae</taxon>
        <taxon>rosids</taxon>
        <taxon>fabids</taxon>
        <taxon>Fabales</taxon>
        <taxon>Fabaceae</taxon>
        <taxon>Papilionoideae</taxon>
        <taxon>50 kb inversion clade</taxon>
        <taxon>NPAAA clade</taxon>
        <taxon>indigoferoid/millettioid clade</taxon>
        <taxon>Phaseoleae</taxon>
        <taxon>Clitoria</taxon>
    </lineage>
</organism>
<dbReference type="Proteomes" id="UP001359559">
    <property type="component" value="Unassembled WGS sequence"/>
</dbReference>
<reference evidence="3 4" key="1">
    <citation type="submission" date="2024-01" db="EMBL/GenBank/DDBJ databases">
        <title>The genomes of 5 underutilized Papilionoideae crops provide insights into root nodulation and disease resistance.</title>
        <authorList>
            <person name="Yuan L."/>
        </authorList>
    </citation>
    <scope>NUCLEOTIDE SEQUENCE [LARGE SCALE GENOMIC DNA]</scope>
    <source>
        <strain evidence="3">LY-2023</strain>
        <tissue evidence="3">Leaf</tissue>
    </source>
</reference>
<dbReference type="EMBL" id="JAYKXN010000003">
    <property type="protein sequence ID" value="KAK7303908.1"/>
    <property type="molecule type" value="Genomic_DNA"/>
</dbReference>
<dbReference type="AlphaFoldDB" id="A0AAN9JRL9"/>
<dbReference type="InterPro" id="IPR007123">
    <property type="entry name" value="Gelsolin-like_dom"/>
</dbReference>
<sequence>MRVASESNGKVSRRLRAAFVASIRALKRFAWSLSLHFLFSIHYKVALDMMVMDEAGTAAIKTVELDAFLRGCAAQYREIQGHEPDKFLSYFKPCIIPLEEVVASGFKKPEEEEFETRLYVPFAQSSLNHDDVFILDTQSKIYQFNGANSNIQERAKALEVIQLLKEKYHEGKCDVSIVDDGKLDTESDTGEFWVLFGGFAPIGKKVIGEVDILPETIPAQLYSIADDEVKPVEGELSKSLVEKTLSRIKKLSLIQ</sequence>